<dbReference type="Gene3D" id="3.40.50.720">
    <property type="entry name" value="NAD(P)-binding Rossmann-like Domain"/>
    <property type="match status" value="1"/>
</dbReference>
<dbReference type="InterPro" id="IPR037108">
    <property type="entry name" value="TM1727-like_C_sf"/>
</dbReference>
<evidence type="ECO:0000313" key="4">
    <source>
        <dbReference type="Proteomes" id="UP001257234"/>
    </source>
</evidence>
<dbReference type="SUPFAM" id="SSF48179">
    <property type="entry name" value="6-phosphogluconate dehydrogenase C-terminal domain-like"/>
    <property type="match status" value="1"/>
</dbReference>
<accession>A0ABU1EPW1</accession>
<evidence type="ECO:0000313" key="3">
    <source>
        <dbReference type="EMBL" id="MDR5590427.1"/>
    </source>
</evidence>
<protein>
    <submittedName>
        <fullName evidence="3">DUF2520 domain-containing protein</fullName>
    </submittedName>
</protein>
<dbReference type="PANTHER" id="PTHR40459">
    <property type="entry name" value="CONSERVED HYPOTHETICAL ALANINE AND LEUCINE RICH PROTEIN"/>
    <property type="match status" value="1"/>
</dbReference>
<dbReference type="Proteomes" id="UP001257234">
    <property type="component" value="Unassembled WGS sequence"/>
</dbReference>
<gene>
    <name evidence="3" type="ORF">RE431_07240</name>
</gene>
<dbReference type="PANTHER" id="PTHR40459:SF1">
    <property type="entry name" value="CONSERVED HYPOTHETICAL ALANINE AND LEUCINE RICH PROTEIN"/>
    <property type="match status" value="1"/>
</dbReference>
<feature type="domain" description="DUF2520" evidence="2">
    <location>
        <begin position="122"/>
        <end position="245"/>
    </location>
</feature>
<evidence type="ECO:0000259" key="1">
    <source>
        <dbReference type="Pfam" id="PF03807"/>
    </source>
</evidence>
<dbReference type="EMBL" id="JAVJIU010000002">
    <property type="protein sequence ID" value="MDR5590427.1"/>
    <property type="molecule type" value="Genomic_DNA"/>
</dbReference>
<reference evidence="4" key="1">
    <citation type="submission" date="2023-07" db="EMBL/GenBank/DDBJ databases">
        <title>Christiangramia sp. SM2212., a novel bacterium of the family Flavobacteriaceae isolated from the sea sediment.</title>
        <authorList>
            <person name="Wang J."/>
            <person name="Zhang X."/>
        </authorList>
    </citation>
    <scope>NUCLEOTIDE SEQUENCE [LARGE SCALE GENOMIC DNA]</scope>
    <source>
        <strain evidence="4">SM2212</strain>
    </source>
</reference>
<evidence type="ECO:0000259" key="2">
    <source>
        <dbReference type="Pfam" id="PF10728"/>
    </source>
</evidence>
<dbReference type="Gene3D" id="1.10.1040.20">
    <property type="entry name" value="ProC-like, C-terminal domain"/>
    <property type="match status" value="1"/>
</dbReference>
<dbReference type="InterPro" id="IPR008927">
    <property type="entry name" value="6-PGluconate_DH-like_C_sf"/>
</dbReference>
<dbReference type="Pfam" id="PF03807">
    <property type="entry name" value="F420_oxidored"/>
    <property type="match status" value="1"/>
</dbReference>
<proteinExistence type="predicted"/>
<comment type="caution">
    <text evidence="3">The sequence shown here is derived from an EMBL/GenBank/DDBJ whole genome shotgun (WGS) entry which is preliminary data.</text>
</comment>
<keyword evidence="4" id="KW-1185">Reference proteome</keyword>
<dbReference type="InterPro" id="IPR036291">
    <property type="entry name" value="NAD(P)-bd_dom_sf"/>
</dbReference>
<sequence length="253" mass="28490">MIKVVIIGAGNVATHLYQSFSKSKQLDVVQVFNRNVERLHFVNNPTKRTSNLEDLVEADIYLLAIKDEAIGELASELKVKSGIVAHTSGSQSMDILSGYENFGVFYPLQTFSKNKPVNFSEIPLCLEANSEENLDLLKKVGAFITDKVFEVSSEQRKALHVSAVFVNNFSNHLFSLAADFCKKEELPFDILRPLIRETVNKLESLDPYSAQTGPALRNDQKTISDHLEMLDEDRKKIYTILTESIQKLHGKEL</sequence>
<feature type="domain" description="Pyrroline-5-carboxylate reductase catalytic N-terminal" evidence="1">
    <location>
        <begin position="3"/>
        <end position="77"/>
    </location>
</feature>
<dbReference type="RefSeq" id="WP_309561296.1">
    <property type="nucleotide sequence ID" value="NZ_JAVJIU010000002.1"/>
</dbReference>
<name>A0ABU1EPW1_9FLAO</name>
<dbReference type="Pfam" id="PF10728">
    <property type="entry name" value="DUF2520"/>
    <property type="match status" value="1"/>
</dbReference>
<dbReference type="InterPro" id="IPR018931">
    <property type="entry name" value="DUF2520"/>
</dbReference>
<organism evidence="3 4">
    <name type="scientific">Christiangramia sediminicola</name>
    <dbReference type="NCBI Taxonomy" id="3073267"/>
    <lineage>
        <taxon>Bacteria</taxon>
        <taxon>Pseudomonadati</taxon>
        <taxon>Bacteroidota</taxon>
        <taxon>Flavobacteriia</taxon>
        <taxon>Flavobacteriales</taxon>
        <taxon>Flavobacteriaceae</taxon>
        <taxon>Christiangramia</taxon>
    </lineage>
</organism>
<dbReference type="SUPFAM" id="SSF51735">
    <property type="entry name" value="NAD(P)-binding Rossmann-fold domains"/>
    <property type="match status" value="1"/>
</dbReference>
<dbReference type="InterPro" id="IPR028939">
    <property type="entry name" value="P5C_Rdtase_cat_N"/>
</dbReference>